<comment type="caution">
    <text evidence="9">The sequence shown here is derived from an EMBL/GenBank/DDBJ whole genome shotgun (WGS) entry which is preliminary data.</text>
</comment>
<protein>
    <submittedName>
        <fullName evidence="9">PTS sugar transporter subunit IIB</fullName>
    </submittedName>
</protein>
<evidence type="ECO:0000313" key="9">
    <source>
        <dbReference type="EMBL" id="MDX8420253.1"/>
    </source>
</evidence>
<evidence type="ECO:0000256" key="7">
    <source>
        <dbReference type="PROSITE-ProRule" id="PRU00423"/>
    </source>
</evidence>
<dbReference type="SUPFAM" id="SSF52794">
    <property type="entry name" value="PTS system IIB component-like"/>
    <property type="match status" value="1"/>
</dbReference>
<evidence type="ECO:0000256" key="5">
    <source>
        <dbReference type="ARBA" id="ARBA00022683"/>
    </source>
</evidence>
<dbReference type="InterPro" id="IPR036095">
    <property type="entry name" value="PTS_EIIB-like_sf"/>
</dbReference>
<keyword evidence="1" id="KW-0813">Transport</keyword>
<dbReference type="Pfam" id="PF02302">
    <property type="entry name" value="PTS_IIB"/>
    <property type="match status" value="1"/>
</dbReference>
<dbReference type="RefSeq" id="WP_108774805.1">
    <property type="nucleotide sequence ID" value="NZ_JALBUR010000028.1"/>
</dbReference>
<evidence type="ECO:0000313" key="10">
    <source>
        <dbReference type="Proteomes" id="UP001286174"/>
    </source>
</evidence>
<dbReference type="PANTHER" id="PTHR34581">
    <property type="entry name" value="PTS SYSTEM N,N'-DIACETYLCHITOBIOSE-SPECIFIC EIIB COMPONENT"/>
    <property type="match status" value="1"/>
</dbReference>
<evidence type="ECO:0000259" key="8">
    <source>
        <dbReference type="PROSITE" id="PS51100"/>
    </source>
</evidence>
<dbReference type="InterPro" id="IPR051819">
    <property type="entry name" value="PTS_sugar-specific_EIIB"/>
</dbReference>
<keyword evidence="10" id="KW-1185">Reference proteome</keyword>
<evidence type="ECO:0000256" key="6">
    <source>
        <dbReference type="ARBA" id="ARBA00022777"/>
    </source>
</evidence>
<organism evidence="9 10">
    <name type="scientific">Grylomicrobium aquisgranensis</name>
    <dbReference type="NCBI Taxonomy" id="2926318"/>
    <lineage>
        <taxon>Bacteria</taxon>
        <taxon>Bacillati</taxon>
        <taxon>Bacillota</taxon>
        <taxon>Erysipelotrichia</taxon>
        <taxon>Erysipelotrichales</taxon>
        <taxon>Erysipelotrichaceae</taxon>
        <taxon>Grylomicrobium</taxon>
    </lineage>
</organism>
<proteinExistence type="predicted"/>
<keyword evidence="4" id="KW-0808">Transferase</keyword>
<dbReference type="GO" id="GO:0016301">
    <property type="term" value="F:kinase activity"/>
    <property type="evidence" value="ECO:0007669"/>
    <property type="project" value="UniProtKB-KW"/>
</dbReference>
<keyword evidence="5" id="KW-0598">Phosphotransferase system</keyword>
<dbReference type="Proteomes" id="UP001286174">
    <property type="component" value="Unassembled WGS sequence"/>
</dbReference>
<accession>A0AB35U408</accession>
<dbReference type="GO" id="GO:0008982">
    <property type="term" value="F:protein-N(PI)-phosphohistidine-sugar phosphotransferase activity"/>
    <property type="evidence" value="ECO:0007669"/>
    <property type="project" value="InterPro"/>
</dbReference>
<feature type="modified residue" description="Phosphocysteine; by EIIA" evidence="7">
    <location>
        <position position="9"/>
    </location>
</feature>
<keyword evidence="3 9" id="KW-0762">Sugar transport</keyword>
<reference evidence="9 10" key="1">
    <citation type="submission" date="2022-03" db="EMBL/GenBank/DDBJ databases">
        <title>Novel taxa within the pig intestine.</title>
        <authorList>
            <person name="Wylensek D."/>
            <person name="Bishof K."/>
            <person name="Afrizal A."/>
            <person name="Clavel T."/>
        </authorList>
    </citation>
    <scope>NUCLEOTIDE SEQUENCE [LARGE SCALE GENOMIC DNA]</scope>
    <source>
        <strain evidence="9 10">CLA-KB-P133</strain>
    </source>
</reference>
<evidence type="ECO:0000256" key="2">
    <source>
        <dbReference type="ARBA" id="ARBA00022553"/>
    </source>
</evidence>
<evidence type="ECO:0000256" key="4">
    <source>
        <dbReference type="ARBA" id="ARBA00022679"/>
    </source>
</evidence>
<dbReference type="GO" id="GO:0009401">
    <property type="term" value="P:phosphoenolpyruvate-dependent sugar phosphotransferase system"/>
    <property type="evidence" value="ECO:0007669"/>
    <property type="project" value="UniProtKB-KW"/>
</dbReference>
<keyword evidence="2" id="KW-0597">Phosphoprotein</keyword>
<keyword evidence="6" id="KW-0418">Kinase</keyword>
<dbReference type="Gene3D" id="3.40.50.2300">
    <property type="match status" value="1"/>
</dbReference>
<dbReference type="CDD" id="cd05564">
    <property type="entry name" value="PTS_IIB_chitobiose_lichenan"/>
    <property type="match status" value="1"/>
</dbReference>
<dbReference type="AlphaFoldDB" id="A0AB35U408"/>
<feature type="domain" description="PTS EIIB type-3" evidence="8">
    <location>
        <begin position="2"/>
        <end position="100"/>
    </location>
</feature>
<dbReference type="InterPro" id="IPR003501">
    <property type="entry name" value="PTS_EIIB_2/3"/>
</dbReference>
<name>A0AB35U408_9FIRM</name>
<sequence>MAKKITLFCSAGMSTSLLVNKMREAAKKNGKDYDINAYSLSEADAKGADADVILLGPQVRFALSKMKGLFPNKPVDVIDMRSYGLMDGAAALALAEKHLK</sequence>
<evidence type="ECO:0000256" key="1">
    <source>
        <dbReference type="ARBA" id="ARBA00022448"/>
    </source>
</evidence>
<dbReference type="EMBL" id="JALBUR010000028">
    <property type="protein sequence ID" value="MDX8420253.1"/>
    <property type="molecule type" value="Genomic_DNA"/>
</dbReference>
<dbReference type="InterPro" id="IPR013012">
    <property type="entry name" value="PTS_EIIB_3"/>
</dbReference>
<dbReference type="PROSITE" id="PS51100">
    <property type="entry name" value="PTS_EIIB_TYPE_3"/>
    <property type="match status" value="1"/>
</dbReference>
<gene>
    <name evidence="9" type="ORF">MOZ60_09120</name>
</gene>
<evidence type="ECO:0000256" key="3">
    <source>
        <dbReference type="ARBA" id="ARBA00022597"/>
    </source>
</evidence>
<dbReference type="PANTHER" id="PTHR34581:SF2">
    <property type="entry name" value="PTS SYSTEM N,N'-DIACETYLCHITOBIOSE-SPECIFIC EIIB COMPONENT"/>
    <property type="match status" value="1"/>
</dbReference>